<dbReference type="PROSITE" id="PS50089">
    <property type="entry name" value="ZF_RING_2"/>
    <property type="match status" value="1"/>
</dbReference>
<feature type="chain" id="PRO_5042996102" description="RING-type domain-containing protein" evidence="12">
    <location>
        <begin position="29"/>
        <end position="963"/>
    </location>
</feature>
<dbReference type="GO" id="GO:0008270">
    <property type="term" value="F:zinc ion binding"/>
    <property type="evidence" value="ECO:0007669"/>
    <property type="project" value="UniProtKB-KW"/>
</dbReference>
<comment type="caution">
    <text evidence="14">The sequence shown here is derived from an EMBL/GenBank/DDBJ whole genome shotgun (WGS) entry which is preliminary data.</text>
</comment>
<dbReference type="InterPro" id="IPR029962">
    <property type="entry name" value="TBL"/>
</dbReference>
<keyword evidence="6" id="KW-0862">Zinc</keyword>
<protein>
    <recommendedName>
        <fullName evidence="13">RING-type domain-containing protein</fullName>
    </recommendedName>
</protein>
<feature type="compositionally biased region" description="Polar residues" evidence="11">
    <location>
        <begin position="61"/>
        <end position="72"/>
    </location>
</feature>
<dbReference type="SMART" id="SM00184">
    <property type="entry name" value="RING"/>
    <property type="match status" value="1"/>
</dbReference>
<evidence type="ECO:0000256" key="10">
    <source>
        <dbReference type="PROSITE-ProRule" id="PRU00175"/>
    </source>
</evidence>
<feature type="region of interest" description="Disordered" evidence="11">
    <location>
        <begin position="228"/>
        <end position="263"/>
    </location>
</feature>
<dbReference type="InterPro" id="IPR017907">
    <property type="entry name" value="Znf_RING_CS"/>
</dbReference>
<gene>
    <name evidence="14" type="ORF">SSX86_018997</name>
</gene>
<feature type="region of interest" description="Disordered" evidence="11">
    <location>
        <begin position="333"/>
        <end position="352"/>
    </location>
</feature>
<dbReference type="PANTHER" id="PTHR32285:SF13">
    <property type="entry name" value="TRICHOME BIREFRINGENCE-LIKE N-TERMINAL DOMAIN-CONTAINING PROTEIN"/>
    <property type="match status" value="1"/>
</dbReference>
<dbReference type="InterPro" id="IPR011011">
    <property type="entry name" value="Znf_FYVE_PHD"/>
</dbReference>
<evidence type="ECO:0000256" key="9">
    <source>
        <dbReference type="ARBA" id="ARBA00023136"/>
    </source>
</evidence>
<dbReference type="AlphaFoldDB" id="A0AAP0GV91"/>
<evidence type="ECO:0000313" key="14">
    <source>
        <dbReference type="EMBL" id="KAK9061814.1"/>
    </source>
</evidence>
<dbReference type="GO" id="GO:0005794">
    <property type="term" value="C:Golgi apparatus"/>
    <property type="evidence" value="ECO:0007669"/>
    <property type="project" value="TreeGrafter"/>
</dbReference>
<keyword evidence="9" id="KW-0472">Membrane</keyword>
<keyword evidence="12" id="KW-0732">Signal</keyword>
<keyword evidence="3" id="KW-0812">Transmembrane</keyword>
<sequence>MFAGGKNHRHQLVFAALLLLRLVTGVSASPTVTGSSSLHPTFGEPPSSSFSLASPSGLTGDLSSGETHQPSPSVLLPTPPPPFFAALPPAFLLLQKWGHYSPDSKFQPYRAKLCATVCGSKLTILLDGTPKSGFEVGPLLLEIPNAVNEVRSVFGELSNNRNFSKTPVIDIECSDDDDDDEWTDSWLLKENLIPEKQNKDRSKRLRRKGTKRCSRQDVSLTNEYCLEDSPSFGSRRREPEDLSPPSSHHVNRKKKNTTECESSKRSCRLMHKTIRDELAYLSNSDEDFQDTNIHQNDVDISEPLNYSGEHETRRPHKTRFHNHGKRTSILEDTEDAGTTSNHQDHSAGVDEDCNTEDYNPRLSKEVLLSCVICWTDFSSTRGVLPCGHRFCFSCIQNWADHMASMKKVSTCPLCKASFYSIQKMEDAESSDQKIYSQTMPNNCPIMDVYILPHGESSTHHTLPPPTPVCYQCSCREPEELLISCHSCQIRCVHSYCLDPPQTPWVCVQCKDLRMLSIYKAHQTHPGLFQPMKANPIDLPTTITNGNLHKPLITTKQFILPITTLALIITIHLYTGNFSGGNGLINPTPPAGNSTVDDDKCNVFQGSWVFDEEKETYYTNETKCIIDDRQNCMKYGRPDTGFLKWRWQPDKCDLPEFDAVEFLEVVRGKTMAFIGDSVGRNQMQSLVCMLASEAYPIDVSYTNDTRFRRWVFPPYNFTLVAIWSPLLIKTRDQNPESFTRNSIMNLYLDEADDAWTSELDNIDITIFSAGQWFFRPYMYYEKGQITGCHFCNQENITEISLFYAYQMAFKTTFTTLLNLQNYTGLTFLRTFSPQHFENGDYNNGGNCVRTRPFTKQEMKLDGYKLMMYSAQVNEFKAAQKEGEEKGLKLRLLDTSDAMIMRPDGHPNHFGHPASDNKSFPDCVHWCMPGPVDTWNEFLLEMLKIEGDGFIEKTPQRNTTKLKFR</sequence>
<keyword evidence="7" id="KW-0735">Signal-anchor</keyword>
<evidence type="ECO:0000256" key="2">
    <source>
        <dbReference type="ARBA" id="ARBA00007727"/>
    </source>
</evidence>
<organism evidence="14 15">
    <name type="scientific">Deinandra increscens subsp. villosa</name>
    <dbReference type="NCBI Taxonomy" id="3103831"/>
    <lineage>
        <taxon>Eukaryota</taxon>
        <taxon>Viridiplantae</taxon>
        <taxon>Streptophyta</taxon>
        <taxon>Embryophyta</taxon>
        <taxon>Tracheophyta</taxon>
        <taxon>Spermatophyta</taxon>
        <taxon>Magnoliopsida</taxon>
        <taxon>eudicotyledons</taxon>
        <taxon>Gunneridae</taxon>
        <taxon>Pentapetalae</taxon>
        <taxon>asterids</taxon>
        <taxon>campanulids</taxon>
        <taxon>Asterales</taxon>
        <taxon>Asteraceae</taxon>
        <taxon>Asteroideae</taxon>
        <taxon>Heliantheae alliance</taxon>
        <taxon>Madieae</taxon>
        <taxon>Madiinae</taxon>
        <taxon>Deinandra</taxon>
    </lineage>
</organism>
<dbReference type="InterPro" id="IPR026057">
    <property type="entry name" value="TBL_C"/>
</dbReference>
<keyword evidence="4" id="KW-0479">Metal-binding</keyword>
<feature type="domain" description="RING-type" evidence="13">
    <location>
        <begin position="370"/>
        <end position="415"/>
    </location>
</feature>
<keyword evidence="15" id="KW-1185">Reference proteome</keyword>
<evidence type="ECO:0000256" key="1">
    <source>
        <dbReference type="ARBA" id="ARBA00004167"/>
    </source>
</evidence>
<dbReference type="SUPFAM" id="SSF57850">
    <property type="entry name" value="RING/U-box"/>
    <property type="match status" value="1"/>
</dbReference>
<feature type="region of interest" description="Disordered" evidence="11">
    <location>
        <begin position="301"/>
        <end position="321"/>
    </location>
</feature>
<evidence type="ECO:0000256" key="12">
    <source>
        <dbReference type="SAM" id="SignalP"/>
    </source>
</evidence>
<dbReference type="Proteomes" id="UP001408789">
    <property type="component" value="Unassembled WGS sequence"/>
</dbReference>
<dbReference type="PANTHER" id="PTHR32285">
    <property type="entry name" value="PROTEIN TRICHOME BIREFRINGENCE-LIKE 9-RELATED"/>
    <property type="match status" value="1"/>
</dbReference>
<evidence type="ECO:0000256" key="8">
    <source>
        <dbReference type="ARBA" id="ARBA00022989"/>
    </source>
</evidence>
<keyword evidence="8" id="KW-1133">Transmembrane helix</keyword>
<proteinExistence type="inferred from homology"/>
<evidence type="ECO:0000256" key="11">
    <source>
        <dbReference type="SAM" id="MobiDB-lite"/>
    </source>
</evidence>
<dbReference type="Pfam" id="PF13839">
    <property type="entry name" value="PC-Esterase"/>
    <property type="match status" value="1"/>
</dbReference>
<feature type="signal peptide" evidence="12">
    <location>
        <begin position="1"/>
        <end position="28"/>
    </location>
</feature>
<evidence type="ECO:0000256" key="4">
    <source>
        <dbReference type="ARBA" id="ARBA00022723"/>
    </source>
</evidence>
<evidence type="ECO:0000313" key="15">
    <source>
        <dbReference type="Proteomes" id="UP001408789"/>
    </source>
</evidence>
<dbReference type="InterPro" id="IPR019786">
    <property type="entry name" value="Zinc_finger_PHD-type_CS"/>
</dbReference>
<dbReference type="Pfam" id="PF13639">
    <property type="entry name" value="zf-RING_2"/>
    <property type="match status" value="1"/>
</dbReference>
<reference evidence="14 15" key="1">
    <citation type="submission" date="2024-04" db="EMBL/GenBank/DDBJ databases">
        <title>The reference genome of an endangered Asteraceae, Deinandra increscens subsp. villosa, native to the Central Coast of California.</title>
        <authorList>
            <person name="Guilliams M."/>
            <person name="Hasenstab-Lehman K."/>
            <person name="Meyer R."/>
            <person name="Mcevoy S."/>
        </authorList>
    </citation>
    <scope>NUCLEOTIDE SEQUENCE [LARGE SCALE GENOMIC DNA]</scope>
    <source>
        <tissue evidence="14">Leaf</tissue>
    </source>
</reference>
<keyword evidence="5 10" id="KW-0863">Zinc-finger</keyword>
<evidence type="ECO:0000256" key="5">
    <source>
        <dbReference type="ARBA" id="ARBA00022771"/>
    </source>
</evidence>
<evidence type="ECO:0000256" key="7">
    <source>
        <dbReference type="ARBA" id="ARBA00022968"/>
    </source>
</evidence>
<accession>A0AAP0GV91</accession>
<comment type="subcellular location">
    <subcellularLocation>
        <location evidence="1">Membrane</location>
        <topology evidence="1">Single-pass membrane protein</topology>
    </subcellularLocation>
</comment>
<dbReference type="InterPro" id="IPR013083">
    <property type="entry name" value="Znf_RING/FYVE/PHD"/>
</dbReference>
<feature type="region of interest" description="Disordered" evidence="11">
    <location>
        <begin position="31"/>
        <end position="75"/>
    </location>
</feature>
<evidence type="ECO:0000259" key="13">
    <source>
        <dbReference type="PROSITE" id="PS50089"/>
    </source>
</evidence>
<comment type="similarity">
    <text evidence="2">Belongs to the PC-esterase family. TBL subfamily.</text>
</comment>
<name>A0AAP0GV91_9ASTR</name>
<feature type="compositionally biased region" description="Low complexity" evidence="11">
    <location>
        <begin position="45"/>
        <end position="56"/>
    </location>
</feature>
<dbReference type="Pfam" id="PF14416">
    <property type="entry name" value="PMR5N"/>
    <property type="match status" value="1"/>
</dbReference>
<dbReference type="InterPro" id="IPR001841">
    <property type="entry name" value="Znf_RING"/>
</dbReference>
<dbReference type="InterPro" id="IPR025846">
    <property type="entry name" value="TBL_N"/>
</dbReference>
<dbReference type="SUPFAM" id="SSF57903">
    <property type="entry name" value="FYVE/PHD zinc finger"/>
    <property type="match status" value="1"/>
</dbReference>
<evidence type="ECO:0000256" key="3">
    <source>
        <dbReference type="ARBA" id="ARBA00022692"/>
    </source>
</evidence>
<dbReference type="GO" id="GO:0016413">
    <property type="term" value="F:O-acetyltransferase activity"/>
    <property type="evidence" value="ECO:0007669"/>
    <property type="project" value="InterPro"/>
</dbReference>
<dbReference type="EMBL" id="JBCNJP010000019">
    <property type="protein sequence ID" value="KAK9061814.1"/>
    <property type="molecule type" value="Genomic_DNA"/>
</dbReference>
<evidence type="ECO:0000256" key="6">
    <source>
        <dbReference type="ARBA" id="ARBA00022833"/>
    </source>
</evidence>
<dbReference type="PROSITE" id="PS00518">
    <property type="entry name" value="ZF_RING_1"/>
    <property type="match status" value="1"/>
</dbReference>
<dbReference type="GO" id="GO:0016020">
    <property type="term" value="C:membrane"/>
    <property type="evidence" value="ECO:0007669"/>
    <property type="project" value="UniProtKB-SubCell"/>
</dbReference>
<dbReference type="PROSITE" id="PS01359">
    <property type="entry name" value="ZF_PHD_1"/>
    <property type="match status" value="1"/>
</dbReference>
<dbReference type="Gene3D" id="3.30.40.10">
    <property type="entry name" value="Zinc/RING finger domain, C3HC4 (zinc finger)"/>
    <property type="match status" value="1"/>
</dbReference>